<feature type="transmembrane region" description="Helical" evidence="1">
    <location>
        <begin position="57"/>
        <end position="76"/>
    </location>
</feature>
<feature type="transmembrane region" description="Helical" evidence="1">
    <location>
        <begin position="31"/>
        <end position="50"/>
    </location>
</feature>
<keyword evidence="1" id="KW-0812">Transmembrane</keyword>
<protein>
    <submittedName>
        <fullName evidence="2">Uncharacterized protein</fullName>
    </submittedName>
</protein>
<dbReference type="EMBL" id="ANJV01000226">
    <property type="protein sequence ID" value="EPC50092.1"/>
    <property type="molecule type" value="Genomic_DNA"/>
</dbReference>
<feature type="non-terminal residue" evidence="2">
    <location>
        <position position="77"/>
    </location>
</feature>
<comment type="caution">
    <text evidence="2">The sequence shown here is derived from an EMBL/GenBank/DDBJ whole genome shotgun (WGS) entry which is preliminary data.</text>
</comment>
<sequence length="77" mass="7640">MEKTFSKHAVAKTHYVPYAAEGAKENSGGSTAIMIMGAILATIFAASTAYSGMKAGLTVAAGIPGSIIGSGMVGVFA</sequence>
<organism evidence="2 3">
    <name type="scientific">Lacticaseibacillus paracasei subsp. paracasei Lpp7</name>
    <dbReference type="NCBI Taxonomy" id="1256200"/>
    <lineage>
        <taxon>Bacteria</taxon>
        <taxon>Bacillati</taxon>
        <taxon>Bacillota</taxon>
        <taxon>Bacilli</taxon>
        <taxon>Lactobacillales</taxon>
        <taxon>Lactobacillaceae</taxon>
        <taxon>Lacticaseibacillus</taxon>
    </lineage>
</organism>
<dbReference type="Proteomes" id="UP000014303">
    <property type="component" value="Unassembled WGS sequence"/>
</dbReference>
<evidence type="ECO:0000256" key="1">
    <source>
        <dbReference type="SAM" id="Phobius"/>
    </source>
</evidence>
<dbReference type="AlphaFoldDB" id="A0A8E0IFA5"/>
<reference evidence="2 3" key="1">
    <citation type="journal article" date="2013" name="PLoS ONE">
        <title>Lactobacillus paracasei comparative genomics: towards species pan-genome definition and exploitation of diversity.</title>
        <authorList>
            <person name="Smokvina T."/>
            <person name="Wels M."/>
            <person name="Polka J."/>
            <person name="Chervaux C."/>
            <person name="Brisse S."/>
            <person name="Boekhorst J."/>
            <person name="van Hylckama Vlieg J.E."/>
            <person name="Siezen R.J."/>
        </authorList>
    </citation>
    <scope>NUCLEOTIDE SEQUENCE [LARGE SCALE GENOMIC DNA]</scope>
    <source>
        <strain evidence="2 3">Lpp7</strain>
    </source>
</reference>
<keyword evidence="1" id="KW-0472">Membrane</keyword>
<proteinExistence type="predicted"/>
<gene>
    <name evidence="2" type="ORF">Lpp7_11737</name>
</gene>
<accession>A0A8E0IFA5</accession>
<evidence type="ECO:0000313" key="2">
    <source>
        <dbReference type="EMBL" id="EPC50092.1"/>
    </source>
</evidence>
<keyword evidence="1" id="KW-1133">Transmembrane helix</keyword>
<name>A0A8E0IFA5_LACPA</name>
<evidence type="ECO:0000313" key="3">
    <source>
        <dbReference type="Proteomes" id="UP000014303"/>
    </source>
</evidence>